<feature type="domain" description="RDRP C-terminal head" evidence="14">
    <location>
        <begin position="1234"/>
        <end position="1403"/>
    </location>
</feature>
<dbReference type="EC" id="2.7.7.48" evidence="2"/>
<dbReference type="Pfam" id="PF26253">
    <property type="entry name" value="RdRP_head"/>
    <property type="match status" value="1"/>
</dbReference>
<keyword evidence="16" id="KW-1185">Reference proteome</keyword>
<evidence type="ECO:0000313" key="16">
    <source>
        <dbReference type="Proteomes" id="UP001432027"/>
    </source>
</evidence>
<dbReference type="InterPro" id="IPR056053">
    <property type="entry name" value="DUF7636"/>
</dbReference>
<feature type="region of interest" description="Disordered" evidence="9">
    <location>
        <begin position="1"/>
        <end position="38"/>
    </location>
</feature>
<feature type="compositionally biased region" description="Polar residues" evidence="9">
    <location>
        <begin position="311"/>
        <end position="326"/>
    </location>
</feature>
<evidence type="ECO:0000259" key="14">
    <source>
        <dbReference type="Pfam" id="PF26253"/>
    </source>
</evidence>
<evidence type="ECO:0000259" key="12">
    <source>
        <dbReference type="Pfam" id="PF24934"/>
    </source>
</evidence>
<comment type="caution">
    <text evidence="15">The sequence shown here is derived from an EMBL/GenBank/DDBJ whole genome shotgun (WGS) entry which is preliminary data.</text>
</comment>
<evidence type="ECO:0000256" key="7">
    <source>
        <dbReference type="ARBA" id="ARBA00023158"/>
    </source>
</evidence>
<keyword evidence="4" id="KW-0808">Transferase</keyword>
<dbReference type="PANTHER" id="PTHR23079">
    <property type="entry name" value="RNA-DEPENDENT RNA POLYMERASE"/>
    <property type="match status" value="1"/>
</dbReference>
<comment type="similarity">
    <text evidence="1">Belongs to the RdRP family.</text>
</comment>
<evidence type="ECO:0000256" key="4">
    <source>
        <dbReference type="ARBA" id="ARBA00022679"/>
    </source>
</evidence>
<evidence type="ECO:0000256" key="2">
    <source>
        <dbReference type="ARBA" id="ARBA00012494"/>
    </source>
</evidence>
<protein>
    <recommendedName>
        <fullName evidence="2">RNA-directed RNA polymerase</fullName>
        <ecNumber evidence="2">2.7.7.48</ecNumber>
    </recommendedName>
</protein>
<dbReference type="Pfam" id="PF25359">
    <property type="entry name" value="PH_met_RdRP"/>
    <property type="match status" value="1"/>
</dbReference>
<evidence type="ECO:0000256" key="3">
    <source>
        <dbReference type="ARBA" id="ARBA00022484"/>
    </source>
</evidence>
<dbReference type="InterPro" id="IPR056654">
    <property type="entry name" value="DUF7752"/>
</dbReference>
<feature type="non-terminal residue" evidence="15">
    <location>
        <position position="1"/>
    </location>
</feature>
<dbReference type="Pfam" id="PF05183">
    <property type="entry name" value="RdRP"/>
    <property type="match status" value="1"/>
</dbReference>
<feature type="region of interest" description="Disordered" evidence="9">
    <location>
        <begin position="1149"/>
        <end position="1180"/>
    </location>
</feature>
<evidence type="ECO:0000256" key="6">
    <source>
        <dbReference type="ARBA" id="ARBA00022884"/>
    </source>
</evidence>
<evidence type="ECO:0000259" key="11">
    <source>
        <dbReference type="Pfam" id="PF24642"/>
    </source>
</evidence>
<dbReference type="InterPro" id="IPR058752">
    <property type="entry name" value="RDRP_C_head"/>
</dbReference>
<dbReference type="GO" id="GO:0030422">
    <property type="term" value="P:siRNA processing"/>
    <property type="evidence" value="ECO:0007669"/>
    <property type="project" value="TreeGrafter"/>
</dbReference>
<organism evidence="15 16">
    <name type="scientific">Pristionchus entomophagus</name>
    <dbReference type="NCBI Taxonomy" id="358040"/>
    <lineage>
        <taxon>Eukaryota</taxon>
        <taxon>Metazoa</taxon>
        <taxon>Ecdysozoa</taxon>
        <taxon>Nematoda</taxon>
        <taxon>Chromadorea</taxon>
        <taxon>Rhabditida</taxon>
        <taxon>Rhabditina</taxon>
        <taxon>Diplogasteromorpha</taxon>
        <taxon>Diplogasteroidea</taxon>
        <taxon>Neodiplogasteridae</taxon>
        <taxon>Pristionchus</taxon>
    </lineage>
</organism>
<keyword evidence="5" id="KW-0548">Nucleotidyltransferase</keyword>
<evidence type="ECO:0000256" key="9">
    <source>
        <dbReference type="SAM" id="MobiDB-lite"/>
    </source>
</evidence>
<dbReference type="GO" id="GO:0031380">
    <property type="term" value="C:nuclear RNA-directed RNA polymerase complex"/>
    <property type="evidence" value="ECO:0007669"/>
    <property type="project" value="TreeGrafter"/>
</dbReference>
<feature type="domain" description="DUF7752" evidence="12">
    <location>
        <begin position="1461"/>
        <end position="1554"/>
    </location>
</feature>
<gene>
    <name evidence="15" type="ORF">PENTCL1PPCAC_23046</name>
</gene>
<feature type="compositionally biased region" description="Basic and acidic residues" evidence="9">
    <location>
        <begin position="297"/>
        <end position="306"/>
    </location>
</feature>
<evidence type="ECO:0000259" key="13">
    <source>
        <dbReference type="Pfam" id="PF25359"/>
    </source>
</evidence>
<evidence type="ECO:0000256" key="5">
    <source>
        <dbReference type="ARBA" id="ARBA00022695"/>
    </source>
</evidence>
<dbReference type="InterPro" id="IPR057596">
    <property type="entry name" value="RDRP_core"/>
</dbReference>
<accession>A0AAV5U2Z1</accession>
<dbReference type="Proteomes" id="UP001432027">
    <property type="component" value="Unassembled WGS sequence"/>
</dbReference>
<dbReference type="InterPro" id="IPR007855">
    <property type="entry name" value="RDRP"/>
</dbReference>
<proteinExistence type="inferred from homology"/>
<dbReference type="InterPro" id="IPR057493">
    <property type="entry name" value="PH_RdRP-assoc"/>
</dbReference>
<feature type="domain" description="DUF7636" evidence="11">
    <location>
        <begin position="1604"/>
        <end position="1694"/>
    </location>
</feature>
<dbReference type="EMBL" id="BTSX01000005">
    <property type="protein sequence ID" value="GMT00872.1"/>
    <property type="molecule type" value="Genomic_DNA"/>
</dbReference>
<reference evidence="15" key="1">
    <citation type="submission" date="2023-10" db="EMBL/GenBank/DDBJ databases">
        <title>Genome assembly of Pristionchus species.</title>
        <authorList>
            <person name="Yoshida K."/>
            <person name="Sommer R.J."/>
        </authorList>
    </citation>
    <scope>NUCLEOTIDE SEQUENCE</scope>
    <source>
        <strain evidence="15">RS0144</strain>
    </source>
</reference>
<evidence type="ECO:0000256" key="8">
    <source>
        <dbReference type="ARBA" id="ARBA00048744"/>
    </source>
</evidence>
<keyword evidence="3" id="KW-0696">RNA-directed RNA polymerase</keyword>
<feature type="domain" description="PH-like" evidence="13">
    <location>
        <begin position="170"/>
        <end position="406"/>
    </location>
</feature>
<evidence type="ECO:0000256" key="1">
    <source>
        <dbReference type="ARBA" id="ARBA00005762"/>
    </source>
</evidence>
<comment type="catalytic activity">
    <reaction evidence="8">
        <text>RNA(n) + a ribonucleoside 5'-triphosphate = RNA(n+1) + diphosphate</text>
        <dbReference type="Rhea" id="RHEA:21248"/>
        <dbReference type="Rhea" id="RHEA-COMP:14527"/>
        <dbReference type="Rhea" id="RHEA-COMP:17342"/>
        <dbReference type="ChEBI" id="CHEBI:33019"/>
        <dbReference type="ChEBI" id="CHEBI:61557"/>
        <dbReference type="ChEBI" id="CHEBI:140395"/>
        <dbReference type="EC" id="2.7.7.48"/>
    </reaction>
</comment>
<keyword evidence="6" id="KW-0694">RNA-binding</keyword>
<evidence type="ECO:0000259" key="10">
    <source>
        <dbReference type="Pfam" id="PF05183"/>
    </source>
</evidence>
<feature type="domain" description="RDRP core" evidence="10">
    <location>
        <begin position="580"/>
        <end position="1206"/>
    </location>
</feature>
<dbReference type="GO" id="GO:0003968">
    <property type="term" value="F:RNA-directed RNA polymerase activity"/>
    <property type="evidence" value="ECO:0007669"/>
    <property type="project" value="UniProtKB-KW"/>
</dbReference>
<dbReference type="Pfam" id="PF24642">
    <property type="entry name" value="DUF7636"/>
    <property type="match status" value="1"/>
</dbReference>
<feature type="region of interest" description="Disordered" evidence="9">
    <location>
        <begin position="296"/>
        <end position="329"/>
    </location>
</feature>
<dbReference type="GO" id="GO:0003723">
    <property type="term" value="F:RNA binding"/>
    <property type="evidence" value="ECO:0007669"/>
    <property type="project" value="UniProtKB-KW"/>
</dbReference>
<name>A0AAV5U2Z1_9BILA</name>
<evidence type="ECO:0000313" key="15">
    <source>
        <dbReference type="EMBL" id="GMT00872.1"/>
    </source>
</evidence>
<sequence length="1704" mass="196449">QYAYTPRASTSYEGYGRGRDGNGGQRRRGMRESTREKKPITIMGYQCPRDQEGIPVPVPMRFEVIKRDGSNATDTEDLKKYFRDAFNEAALNCSVRVKIDEVRVTPVDGMCHSRWVYHLELSCDDWQSSLTLLASQFLNSIRNDPVWITVPDEMPVLYTHSMLIYPLRLVNTHQDIPFGRIKFGSFINSGTIGVHWDIEGGIATEEDEKAGFNFYKDIDASFEYDRRQITIFFHNREANPEDENNEYFLATYKLTINMSSIRKIGLDQMQDKYGPLRRSLILHIDYAPKIQVKLRNVRNDGKERSQRHQPSRTPMSGGSNGQNSKYESGWSPFTHRLHIRRGRYPGEISSSSALHESKILVLEFDHHFIADKLNPPSSSIDQLCFDILSRLRHKTGKAVEFTSYDQVELLEGKIWEYDDYEGKWNLERVTPYDVDPFDNHVQDLIHDAARRMVLKQSHSPHIGDKFQQRHRIQLKAFRIRALLEGILQRGMEIRIQMLVNRNHWYTFVNVVCSCYTSHEQKTLAVMEDLLSIISEGRPHCTVMALFYKEWKNNSRLQRLTVFTEDEKKKGFTRIMKFVKTPSRLLFVGYETIMTNRVLHQNSNNGTEIVRISFRDDSGEMMREMSCGERILHDTMRSVLMEEGIIFAGRRYVWLGNSNSQLRDHGAYLFHESDIKTAREIRRKLGHFHKLTSIPKWLARQGQCFTQAKASENTMTADQVGMTCDYLGGMTDKGKPYCFSDGVGTISFELAKELSDEHSLPRIASAFQIRHKGQKGLVAVNPDIDDRNELLEMMGNKDMIKKIFVRPSMDKFEVEETTRGGHAQSDMTKLEIVKYSMASPLFLNRPLLNILSQVSEDQSPECHSRMMNRIEELLYIQLRNVFHSLYIEQRARDTIKEMSFPFAMEIFSDANPLKLTSEPFFRSLLRANARFVLQKQLAKMQIRIPSDFGRSMFGVVDDTGLLQYGQIFCQYSTSTSKHMGKSRSKRRDKAEGAFILTGPVMMTKNPCIEKGDVRRFEAVDVPGLRHLVDVVVFPMHGHRPHPDEMAGSDLDGDEYSLIWDSEMLFDHNEEASLFPSGEDVINWPIEMREDGTVDVEKCEKRLAEFYIEAVTQEQIGVLSNAHLATSDFYGLENKAARSLARKISQSLDFQKNGVAPEPMTKQPTKDEDNPGQMIPPERAARKPDYMEKMRDAGYESRGIMGKIYREIKRYQQAIDVVDDDINIIVKDEAFDLPDRTKYERTITRELETYQHGIRGLMEHYGISSEGEIMSGSIVSIKNRISEKEADDMNLFNTNMVIEDKVKREITAAREAFFSTIIDWRTELEPVEDKRRDVDRESILCHVLRTTIAPEKVHNLRLKAAAAYNICYDAANRQLHNGEQASIILSFPWIFYDVLADIKLRPDERIVRVLSEEEKEEKEQSNEPLAIILSEFIDNYCDEETNVGRFQIFKGQFGLYPIIDQSMKENEGLARASFVLYEWGKHIGGMRNNDRFDETHLVGLFIQFGLGEVMIRGTRRRYIQRPSGEIRHHLKKGEHLLKFIDYLSSRDFRTRSTLSFGDIIPCVLMRGEWKNFAELTIPAYLSLVTTYQLMEKEAETETRRSAALLKEFEPRKMELPFDVIHSKIEVVRGYLIIATSCEDVQLRQMGKTSEVFVSAIGTSENFKRLNDLVISPAPPRDQSSDVNAHEGIPNLVYQRLLIAAAVAAEL</sequence>
<keyword evidence="7" id="KW-0943">RNA-mediated gene silencing</keyword>
<dbReference type="PANTHER" id="PTHR23079:SF57">
    <property type="entry name" value="RNA-DIRECTED RNA POLYMERASE"/>
    <property type="match status" value="1"/>
</dbReference>
<dbReference type="Pfam" id="PF24934">
    <property type="entry name" value="DUF7752"/>
    <property type="match status" value="1"/>
</dbReference>